<evidence type="ECO:0000256" key="1">
    <source>
        <dbReference type="ARBA" id="ARBA00006987"/>
    </source>
</evidence>
<dbReference type="EMBL" id="JACHHJ010000001">
    <property type="protein sequence ID" value="MBB6448671.1"/>
    <property type="molecule type" value="Genomic_DNA"/>
</dbReference>
<dbReference type="CDD" id="cd07012">
    <property type="entry name" value="PBP2_Bug_TTT"/>
    <property type="match status" value="1"/>
</dbReference>
<dbReference type="InterPro" id="IPR042100">
    <property type="entry name" value="Bug_dom1"/>
</dbReference>
<evidence type="ECO:0000313" key="4">
    <source>
        <dbReference type="Proteomes" id="UP000568839"/>
    </source>
</evidence>
<evidence type="ECO:0000256" key="2">
    <source>
        <dbReference type="SAM" id="MobiDB-lite"/>
    </source>
</evidence>
<reference evidence="3 4" key="1">
    <citation type="submission" date="2020-08" db="EMBL/GenBank/DDBJ databases">
        <title>Genomic Encyclopedia of Type Strains, Phase IV (KMG-IV): sequencing the most valuable type-strain genomes for metagenomic binning, comparative biology and taxonomic classification.</title>
        <authorList>
            <person name="Goeker M."/>
        </authorList>
    </citation>
    <scope>NUCLEOTIDE SEQUENCE [LARGE SCALE GENOMIC DNA]</scope>
    <source>
        <strain evidence="3 4">DSM 21769</strain>
    </source>
</reference>
<dbReference type="PIRSF" id="PIRSF017082">
    <property type="entry name" value="YflP"/>
    <property type="match status" value="1"/>
</dbReference>
<evidence type="ECO:0000313" key="3">
    <source>
        <dbReference type="EMBL" id="MBB6448671.1"/>
    </source>
</evidence>
<keyword evidence="4" id="KW-1185">Reference proteome</keyword>
<proteinExistence type="inferred from homology"/>
<dbReference type="Proteomes" id="UP000568839">
    <property type="component" value="Unassembled WGS sequence"/>
</dbReference>
<keyword evidence="3" id="KW-0675">Receptor</keyword>
<dbReference type="AlphaFoldDB" id="A0A841PQV0"/>
<accession>A0A841PQV0</accession>
<dbReference type="Gene3D" id="3.40.190.150">
    <property type="entry name" value="Bordetella uptake gene, domain 1"/>
    <property type="match status" value="1"/>
</dbReference>
<dbReference type="RefSeq" id="WP_184402633.1">
    <property type="nucleotide sequence ID" value="NZ_JACHHJ010000001.1"/>
</dbReference>
<gene>
    <name evidence="3" type="ORF">HNR44_000620</name>
</gene>
<comment type="similarity">
    <text evidence="1">Belongs to the UPF0065 (bug) family.</text>
</comment>
<organism evidence="3 4">
    <name type="scientific">Geomicrobium halophilum</name>
    <dbReference type="NCBI Taxonomy" id="549000"/>
    <lineage>
        <taxon>Bacteria</taxon>
        <taxon>Bacillati</taxon>
        <taxon>Bacillota</taxon>
        <taxon>Bacilli</taxon>
        <taxon>Bacillales</taxon>
        <taxon>Geomicrobium</taxon>
    </lineage>
</organism>
<dbReference type="InterPro" id="IPR005064">
    <property type="entry name" value="BUG"/>
</dbReference>
<dbReference type="PROSITE" id="PS51257">
    <property type="entry name" value="PROKAR_LIPOPROTEIN"/>
    <property type="match status" value="1"/>
</dbReference>
<dbReference type="Pfam" id="PF03401">
    <property type="entry name" value="TctC"/>
    <property type="match status" value="1"/>
</dbReference>
<name>A0A841PQV0_9BACL</name>
<dbReference type="SUPFAM" id="SSF53850">
    <property type="entry name" value="Periplasmic binding protein-like II"/>
    <property type="match status" value="1"/>
</dbReference>
<comment type="caution">
    <text evidence="3">The sequence shown here is derived from an EMBL/GenBank/DDBJ whole genome shotgun (WGS) entry which is preliminary data.</text>
</comment>
<dbReference type="Gene3D" id="3.40.190.10">
    <property type="entry name" value="Periplasmic binding protein-like II"/>
    <property type="match status" value="1"/>
</dbReference>
<sequence length="354" mass="38599">MKIFKPVLFFGFFTAILMGCSAEEEPVEGNDAANEGETEESADDSADEADEKTNGESDVDYPMETIEVVVPAGPGGDTDMNSRNISEHLQEELGEDIIVRNVEGGGGTTGSSEILNAEPDGHQVLFFHNGMLVNEILGLADYGFRDFELAGIPVMDEGNGFFVSGDSQFDDAEDFIQHGQEYPREASVATEVGSFTHVQLLAIEDETGADFNIVDVGGASDKIAALLGGQIDVAPFQYGSAVEYIESGDFKTLGILAEDSVDLMPDVPTFTEQGVDASFEKFFFFGFPPETPDEIVTTFSEAVETVVEENEEYQQASEDFYVSPDFHDPDETYDVMSEAYDYYEQLLEGVEADQ</sequence>
<protein>
    <submittedName>
        <fullName evidence="3">Tripartite-type tricarboxylate transporter receptor subunit TctC</fullName>
    </submittedName>
</protein>
<feature type="compositionally biased region" description="Acidic residues" evidence="2">
    <location>
        <begin position="26"/>
        <end position="50"/>
    </location>
</feature>
<dbReference type="PANTHER" id="PTHR42928:SF5">
    <property type="entry name" value="BLR1237 PROTEIN"/>
    <property type="match status" value="1"/>
</dbReference>
<feature type="region of interest" description="Disordered" evidence="2">
    <location>
        <begin position="26"/>
        <end position="62"/>
    </location>
</feature>
<dbReference type="PANTHER" id="PTHR42928">
    <property type="entry name" value="TRICARBOXYLATE-BINDING PROTEIN"/>
    <property type="match status" value="1"/>
</dbReference>